<gene>
    <name evidence="2" type="ORF">ACFPEL_06150</name>
</gene>
<sequence>MPRVRSLVLAGFLGLAAVQARRLWLATTMEPDHAAYWRRRGRSPGDVLLVALGDSLAQGLGAVHPERSWAGRLADQIEARDGVRVRVVNLGVVGATAADVLADQLPVVPPEAFTDPTAIVALAVGTNDAAQDVPVQEYRRDLDALCAALPAGALVADVPDLQRGVVRERGMRLSAVAREVVAAHPGLRPVALEAATHRIRVWEAGPDLAHPNGRGYRRYGRAFVEAREQGAAMSAKCRRRR</sequence>
<dbReference type="PANTHER" id="PTHR30383">
    <property type="entry name" value="THIOESTERASE 1/PROTEASE 1/LYSOPHOSPHOLIPASE L1"/>
    <property type="match status" value="1"/>
</dbReference>
<protein>
    <submittedName>
        <fullName evidence="2">SGNH/GDSL hydrolase family protein</fullName>
    </submittedName>
</protein>
<keyword evidence="2" id="KW-0378">Hydrolase</keyword>
<reference evidence="3" key="1">
    <citation type="journal article" date="2019" name="Int. J. Syst. Evol. Microbiol.">
        <title>The Global Catalogue of Microorganisms (GCM) 10K type strain sequencing project: providing services to taxonomists for standard genome sequencing and annotation.</title>
        <authorList>
            <consortium name="The Broad Institute Genomics Platform"/>
            <consortium name="The Broad Institute Genome Sequencing Center for Infectious Disease"/>
            <person name="Wu L."/>
            <person name="Ma J."/>
        </authorList>
    </citation>
    <scope>NUCLEOTIDE SEQUENCE [LARGE SCALE GENOMIC DNA]</scope>
    <source>
        <strain evidence="3">CCUG 50347</strain>
    </source>
</reference>
<dbReference type="InterPro" id="IPR051532">
    <property type="entry name" value="Ester_Hydrolysis_Enzymes"/>
</dbReference>
<name>A0ABV9RIK9_9PSEU</name>
<evidence type="ECO:0000313" key="2">
    <source>
        <dbReference type="EMBL" id="MFC4831987.1"/>
    </source>
</evidence>
<keyword evidence="3" id="KW-1185">Reference proteome</keyword>
<dbReference type="EMBL" id="JBHSIM010000012">
    <property type="protein sequence ID" value="MFC4831987.1"/>
    <property type="molecule type" value="Genomic_DNA"/>
</dbReference>
<dbReference type="CDD" id="cd00229">
    <property type="entry name" value="SGNH_hydrolase"/>
    <property type="match status" value="1"/>
</dbReference>
<dbReference type="Gene3D" id="3.40.50.1110">
    <property type="entry name" value="SGNH hydrolase"/>
    <property type="match status" value="1"/>
</dbReference>
<comment type="caution">
    <text evidence="2">The sequence shown here is derived from an EMBL/GenBank/DDBJ whole genome shotgun (WGS) entry which is preliminary data.</text>
</comment>
<dbReference type="InterPro" id="IPR013830">
    <property type="entry name" value="SGNH_hydro"/>
</dbReference>
<dbReference type="SUPFAM" id="SSF52266">
    <property type="entry name" value="SGNH hydrolase"/>
    <property type="match status" value="1"/>
</dbReference>
<evidence type="ECO:0000313" key="3">
    <source>
        <dbReference type="Proteomes" id="UP001595909"/>
    </source>
</evidence>
<feature type="domain" description="SGNH hydrolase-type esterase" evidence="1">
    <location>
        <begin position="51"/>
        <end position="218"/>
    </location>
</feature>
<proteinExistence type="predicted"/>
<dbReference type="Pfam" id="PF13472">
    <property type="entry name" value="Lipase_GDSL_2"/>
    <property type="match status" value="1"/>
</dbReference>
<dbReference type="GO" id="GO:0016787">
    <property type="term" value="F:hydrolase activity"/>
    <property type="evidence" value="ECO:0007669"/>
    <property type="project" value="UniProtKB-KW"/>
</dbReference>
<dbReference type="Proteomes" id="UP001595909">
    <property type="component" value="Unassembled WGS sequence"/>
</dbReference>
<evidence type="ECO:0000259" key="1">
    <source>
        <dbReference type="Pfam" id="PF13472"/>
    </source>
</evidence>
<accession>A0ABV9RIK9</accession>
<dbReference type="PANTHER" id="PTHR30383:SF5">
    <property type="entry name" value="SGNH HYDROLASE-TYPE ESTERASE DOMAIN-CONTAINING PROTEIN"/>
    <property type="match status" value="1"/>
</dbReference>
<dbReference type="InterPro" id="IPR036514">
    <property type="entry name" value="SGNH_hydro_sf"/>
</dbReference>
<dbReference type="RefSeq" id="WP_274188768.1">
    <property type="nucleotide sequence ID" value="NZ_BAABHN010000012.1"/>
</dbReference>
<organism evidence="2 3">
    <name type="scientific">Actinomycetospora chibensis</name>
    <dbReference type="NCBI Taxonomy" id="663606"/>
    <lineage>
        <taxon>Bacteria</taxon>
        <taxon>Bacillati</taxon>
        <taxon>Actinomycetota</taxon>
        <taxon>Actinomycetes</taxon>
        <taxon>Pseudonocardiales</taxon>
        <taxon>Pseudonocardiaceae</taxon>
        <taxon>Actinomycetospora</taxon>
    </lineage>
</organism>